<sequence>MGKAVNKQLAKLISGRIDEILNLTGLTLIGLANLTAVGEKAIRSYHSRTLPISVETVNKLCVPFSISLALFFDFKKPIHLSEEELKTLNEFKAEFFPKKMGYFKEEKDAFIAKPKSKGHKREREYIAYIVKQTEYFSTPRTIAQMIADFERDHNLKLESGRLYELLKKYIGSDLERVVSIKTNQDGLQSKRQIYLYRCKKKS</sequence>
<accession>A0ABQ3HVR5</accession>
<evidence type="ECO:0000313" key="1">
    <source>
        <dbReference type="EMBL" id="GHE39395.1"/>
    </source>
</evidence>
<reference evidence="2" key="1">
    <citation type="journal article" date="2019" name="Int. J. Syst. Evol. Microbiol.">
        <title>The Global Catalogue of Microorganisms (GCM) 10K type strain sequencing project: providing services to taxonomists for standard genome sequencing and annotation.</title>
        <authorList>
            <consortium name="The Broad Institute Genomics Platform"/>
            <consortium name="The Broad Institute Genome Sequencing Center for Infectious Disease"/>
            <person name="Wu L."/>
            <person name="Ma J."/>
        </authorList>
    </citation>
    <scope>NUCLEOTIDE SEQUENCE [LARGE SCALE GENOMIC DNA]</scope>
    <source>
        <strain evidence="2">CGMCC 1.12966</strain>
    </source>
</reference>
<protein>
    <submittedName>
        <fullName evidence="1">Uncharacterized protein</fullName>
    </submittedName>
</protein>
<dbReference type="InterPro" id="IPR010982">
    <property type="entry name" value="Lambda_DNA-bd_dom_sf"/>
</dbReference>
<dbReference type="Gene3D" id="1.10.260.40">
    <property type="entry name" value="lambda repressor-like DNA-binding domains"/>
    <property type="match status" value="1"/>
</dbReference>
<gene>
    <name evidence="1" type="ORF">GCM10017764_23280</name>
</gene>
<evidence type="ECO:0000313" key="2">
    <source>
        <dbReference type="Proteomes" id="UP000620550"/>
    </source>
</evidence>
<proteinExistence type="predicted"/>
<dbReference type="EMBL" id="BNAF01000008">
    <property type="protein sequence ID" value="GHE39395.1"/>
    <property type="molecule type" value="Genomic_DNA"/>
</dbReference>
<keyword evidence="2" id="KW-1185">Reference proteome</keyword>
<dbReference type="Proteomes" id="UP000620550">
    <property type="component" value="Unassembled WGS sequence"/>
</dbReference>
<dbReference type="SUPFAM" id="SSF47413">
    <property type="entry name" value="lambda repressor-like DNA-binding domains"/>
    <property type="match status" value="1"/>
</dbReference>
<comment type="caution">
    <text evidence="1">The sequence shown here is derived from an EMBL/GenBank/DDBJ whole genome shotgun (WGS) entry which is preliminary data.</text>
</comment>
<organism evidence="1 2">
    <name type="scientific">Sphingobacterium griseoflavum</name>
    <dbReference type="NCBI Taxonomy" id="1474952"/>
    <lineage>
        <taxon>Bacteria</taxon>
        <taxon>Pseudomonadati</taxon>
        <taxon>Bacteroidota</taxon>
        <taxon>Sphingobacteriia</taxon>
        <taxon>Sphingobacteriales</taxon>
        <taxon>Sphingobacteriaceae</taxon>
        <taxon>Sphingobacterium</taxon>
    </lineage>
</organism>
<name>A0ABQ3HVR5_9SPHI</name>